<evidence type="ECO:0000313" key="10">
    <source>
        <dbReference type="EMBL" id="TDR55503.1"/>
    </source>
</evidence>
<evidence type="ECO:0000256" key="5">
    <source>
        <dbReference type="ARBA" id="ARBA00022683"/>
    </source>
</evidence>
<dbReference type="InterPro" id="IPR004700">
    <property type="entry name" value="PTS_IIC_man"/>
</dbReference>
<keyword evidence="2" id="KW-0813">Transport</keyword>
<evidence type="ECO:0000256" key="9">
    <source>
        <dbReference type="SAM" id="Phobius"/>
    </source>
</evidence>
<comment type="subcellular location">
    <subcellularLocation>
        <location evidence="1">Cell membrane</location>
        <topology evidence="1">Multi-pass membrane protein</topology>
    </subcellularLocation>
</comment>
<keyword evidence="4" id="KW-0762">Sugar transport</keyword>
<dbReference type="STRING" id="1265846.PROCOU_06263"/>
<evidence type="ECO:0000256" key="8">
    <source>
        <dbReference type="ARBA" id="ARBA00023136"/>
    </source>
</evidence>
<evidence type="ECO:0000256" key="1">
    <source>
        <dbReference type="ARBA" id="ARBA00004651"/>
    </source>
</evidence>
<evidence type="ECO:0000256" key="4">
    <source>
        <dbReference type="ARBA" id="ARBA00022597"/>
    </source>
</evidence>
<dbReference type="Proteomes" id="UP000295558">
    <property type="component" value="Unassembled WGS sequence"/>
</dbReference>
<feature type="transmembrane region" description="Helical" evidence="9">
    <location>
        <begin position="29"/>
        <end position="48"/>
    </location>
</feature>
<accession>A0A4R6ZS05</accession>
<dbReference type="AlphaFoldDB" id="A0A4R6ZS05"/>
<evidence type="ECO:0000256" key="3">
    <source>
        <dbReference type="ARBA" id="ARBA00022475"/>
    </source>
</evidence>
<keyword evidence="7 9" id="KW-1133">Transmembrane helix</keyword>
<reference evidence="10 11" key="1">
    <citation type="submission" date="2019-03" db="EMBL/GenBank/DDBJ databases">
        <title>Genomic Encyclopedia of Type Strains, Phase III (KMG-III): the genomes of soil and plant-associated and newly described type strains.</title>
        <authorList>
            <person name="Whitman W."/>
        </authorList>
    </citation>
    <scope>NUCLEOTIDE SEQUENCE [LARGE SCALE GENOMIC DNA]</scope>
    <source>
        <strain evidence="10 11">CECT 7972</strain>
    </source>
</reference>
<keyword evidence="11" id="KW-1185">Reference proteome</keyword>
<keyword evidence="3" id="KW-1003">Cell membrane</keyword>
<dbReference type="EMBL" id="SNZK01000001">
    <property type="protein sequence ID" value="TDR55503.1"/>
    <property type="molecule type" value="Genomic_DNA"/>
</dbReference>
<evidence type="ECO:0000256" key="7">
    <source>
        <dbReference type="ARBA" id="ARBA00022989"/>
    </source>
</evidence>
<protein>
    <submittedName>
        <fullName evidence="10">PTS system sorbose-specific IIC component</fullName>
    </submittedName>
</protein>
<keyword evidence="8 9" id="KW-0472">Membrane</keyword>
<gene>
    <name evidence="10" type="ORF">DFP96_101440</name>
</gene>
<sequence>MDAIQLILVFLVSCVCGMGSILDEWQSHRPLIACTLTGLVAAIIYIQLSPIHYLKEALAQYDACSGSGRAKSDNDQYFHRCFQNDNRYRTRYFG</sequence>
<dbReference type="GO" id="GO:0005886">
    <property type="term" value="C:plasma membrane"/>
    <property type="evidence" value="ECO:0007669"/>
    <property type="project" value="UniProtKB-SubCell"/>
</dbReference>
<evidence type="ECO:0000313" key="11">
    <source>
        <dbReference type="Proteomes" id="UP000295558"/>
    </source>
</evidence>
<name>A0A4R6ZS05_9LIST</name>
<comment type="caution">
    <text evidence="10">The sequence shown here is derived from an EMBL/GenBank/DDBJ whole genome shotgun (WGS) entry which is preliminary data.</text>
</comment>
<keyword evidence="6 9" id="KW-0812">Transmembrane</keyword>
<organism evidence="10 11">
    <name type="scientific">Listeria rocourtiae</name>
    <dbReference type="NCBI Taxonomy" id="647910"/>
    <lineage>
        <taxon>Bacteria</taxon>
        <taxon>Bacillati</taxon>
        <taxon>Bacillota</taxon>
        <taxon>Bacilli</taxon>
        <taxon>Bacillales</taxon>
        <taxon>Listeriaceae</taxon>
        <taxon>Listeria</taxon>
    </lineage>
</organism>
<evidence type="ECO:0000256" key="2">
    <source>
        <dbReference type="ARBA" id="ARBA00022448"/>
    </source>
</evidence>
<evidence type="ECO:0000256" key="6">
    <source>
        <dbReference type="ARBA" id="ARBA00022692"/>
    </source>
</evidence>
<proteinExistence type="predicted"/>
<dbReference type="GO" id="GO:0009401">
    <property type="term" value="P:phosphoenolpyruvate-dependent sugar phosphotransferase system"/>
    <property type="evidence" value="ECO:0007669"/>
    <property type="project" value="UniProtKB-KW"/>
</dbReference>
<dbReference type="Pfam" id="PF03609">
    <property type="entry name" value="EII-Sor"/>
    <property type="match status" value="1"/>
</dbReference>
<keyword evidence="5" id="KW-0598">Phosphotransferase system</keyword>